<dbReference type="PANTHER" id="PTHR33504">
    <property type="entry name" value="NADH DEHYDROGENASE (UBIQUINONE) 1 BETA SUBCOMPLEX, 4"/>
    <property type="match status" value="1"/>
</dbReference>
<reference evidence="2 3" key="1">
    <citation type="submission" date="2006-10" db="EMBL/GenBank/DDBJ databases">
        <title>The Genome Sequence of Batrachochytrium dendrobatidis JEL423.</title>
        <authorList>
            <consortium name="The Broad Institute Genome Sequencing Platform"/>
            <person name="Birren B."/>
            <person name="Lander E."/>
            <person name="Galagan J."/>
            <person name="Cuomo C."/>
            <person name="Devon K."/>
            <person name="Jaffe D."/>
            <person name="Butler J."/>
            <person name="Alvarez P."/>
            <person name="Gnerre S."/>
            <person name="Grabherr M."/>
            <person name="Kleber M."/>
            <person name="Mauceli E."/>
            <person name="Brockman W."/>
            <person name="Young S."/>
            <person name="LaButti K."/>
            <person name="Sykes S."/>
            <person name="DeCaprio D."/>
            <person name="Crawford M."/>
            <person name="Koehrsen M."/>
            <person name="Engels R."/>
            <person name="Montgomery P."/>
            <person name="Pearson M."/>
            <person name="Howarth C."/>
            <person name="Larson L."/>
            <person name="White J."/>
            <person name="O'Leary S."/>
            <person name="Kodira C."/>
            <person name="Zeng Q."/>
            <person name="Yandava C."/>
            <person name="Alvarado L."/>
            <person name="Longcore J."/>
            <person name="James T."/>
        </authorList>
    </citation>
    <scope>NUCLEOTIDE SEQUENCE [LARGE SCALE GENOMIC DNA]</scope>
    <source>
        <strain evidence="2 3">JEL423</strain>
    </source>
</reference>
<dbReference type="Gene3D" id="1.20.5.190">
    <property type="match status" value="1"/>
</dbReference>
<dbReference type="Proteomes" id="UP000077115">
    <property type="component" value="Unassembled WGS sequence"/>
</dbReference>
<dbReference type="AlphaFoldDB" id="A0A177WN65"/>
<dbReference type="PANTHER" id="PTHR33504:SF2">
    <property type="entry name" value="PROTEIN MFI"/>
    <property type="match status" value="1"/>
</dbReference>
<dbReference type="PROSITE" id="PS50096">
    <property type="entry name" value="IQ"/>
    <property type="match status" value="2"/>
</dbReference>
<feature type="region of interest" description="Disordered" evidence="1">
    <location>
        <begin position="718"/>
        <end position="737"/>
    </location>
</feature>
<sequence>MNLIWGFDPIELLTKTVFPNHHLEQLLRYSKDARMLAIRKLSLDILGDPEAFQNYKRVYTHKTHNQPSFRFNTKPYPSTTVHTFAGNITPSSWSISERNTVHEIAHAGLQSHTQRNTPATIGTVGSQSNLFHDTKTSTRLGVDPSHHLGFSNVSSVQQKPKVAGESKGNAAVLINNASKHLMHQQAKSANLVGQYHKDSCQPYSVLDGELSAMEKISRTQLARSAASLLIQSCFRGWRTRKRFIAVMHARLSIQTFLEVPKILEGLPDVKDLTTQELVWRRYLQYCHYFDKRKIIPPEYSQFCAAYIQSIWRCFVVRRAYVEIQTMCVDKSNVKAKLEARIRLVRYTQRPRAGDRVVENSASKIQRVWRRYYSMRIYKFYRNLIKYSEQGNPKRLLKFINPKEAQYVDDSLGTHIRFRLGGHIFPPTIYYKVFVHKSIVDMNAFSPRNYTDEKIKTITPRQRFHKGYILSPPSESEEWYQRFENNEWRPVSDATWGANITYLHNAILPTQSKRPFHHIKLKRHQDMLKRRKERKLDWMRHIYQQGLETVYISAPSPPDPLEFVSDITKGLETNLDQLKPLGGYGEYTHPTHTPPHTAKSNPKAELVNQLNHACDEKEIEALLKDAESEFDSDFLIKWTRALDFESYQENWSVLATTHSHHPKKWLNDCDQMTETRVNDVRTAPLNRLRGMTETSHVKPKINPHSRSLNGTADLLLPDLHVRKQRPVSGRSDGSDRSIREMLLTDHDIDAF</sequence>
<dbReference type="SMART" id="SM00015">
    <property type="entry name" value="IQ"/>
    <property type="match status" value="3"/>
</dbReference>
<gene>
    <name evidence="2" type="ORF">BDEG_25135</name>
</gene>
<dbReference type="eggNOG" id="ENOG502QSTG">
    <property type="taxonomic scope" value="Eukaryota"/>
</dbReference>
<accession>A0A177WN65</accession>
<name>A0A177WN65_BATDL</name>
<organism evidence="2 3">
    <name type="scientific">Batrachochytrium dendrobatidis (strain JEL423)</name>
    <dbReference type="NCBI Taxonomy" id="403673"/>
    <lineage>
        <taxon>Eukaryota</taxon>
        <taxon>Fungi</taxon>
        <taxon>Fungi incertae sedis</taxon>
        <taxon>Chytridiomycota</taxon>
        <taxon>Chytridiomycota incertae sedis</taxon>
        <taxon>Chytridiomycetes</taxon>
        <taxon>Rhizophydiales</taxon>
        <taxon>Rhizophydiales incertae sedis</taxon>
        <taxon>Batrachochytrium</taxon>
    </lineage>
</organism>
<dbReference type="EMBL" id="DS022306">
    <property type="protein sequence ID" value="OAJ41559.1"/>
    <property type="molecule type" value="Genomic_DNA"/>
</dbReference>
<evidence type="ECO:0000313" key="2">
    <source>
        <dbReference type="EMBL" id="OAJ41559.1"/>
    </source>
</evidence>
<evidence type="ECO:0000256" key="1">
    <source>
        <dbReference type="SAM" id="MobiDB-lite"/>
    </source>
</evidence>
<protein>
    <submittedName>
        <fullName evidence="2">Uncharacterized protein</fullName>
    </submittedName>
</protein>
<dbReference type="InterPro" id="IPR000048">
    <property type="entry name" value="IQ_motif_EF-hand-BS"/>
</dbReference>
<dbReference type="VEuPathDB" id="FungiDB:BDEG_25135"/>
<dbReference type="CDD" id="cd23767">
    <property type="entry name" value="IQCD"/>
    <property type="match status" value="1"/>
</dbReference>
<reference evidence="2 3" key="2">
    <citation type="submission" date="2016-05" db="EMBL/GenBank/DDBJ databases">
        <title>Lineage-specific infection strategies underlie the spectrum of fungal disease in amphibians.</title>
        <authorList>
            <person name="Cuomo C.A."/>
            <person name="Farrer R.A."/>
            <person name="James T."/>
            <person name="Longcore J."/>
            <person name="Birren B."/>
        </authorList>
    </citation>
    <scope>NUCLEOTIDE SEQUENCE [LARGE SCALE GENOMIC DNA]</scope>
    <source>
        <strain evidence="2 3">JEL423</strain>
    </source>
</reference>
<dbReference type="Pfam" id="PF00612">
    <property type="entry name" value="IQ"/>
    <property type="match status" value="3"/>
</dbReference>
<evidence type="ECO:0000313" key="3">
    <source>
        <dbReference type="Proteomes" id="UP000077115"/>
    </source>
</evidence>
<proteinExistence type="predicted"/>
<dbReference type="OrthoDB" id="10253073at2759"/>